<gene>
    <name evidence="2" type="primary">Contig11040.g11804</name>
    <name evidence="2" type="ORF">STYLEM_15738</name>
</gene>
<reference evidence="2 3" key="1">
    <citation type="submission" date="2014-06" db="EMBL/GenBank/DDBJ databases">
        <authorList>
            <person name="Swart Estienne"/>
        </authorList>
    </citation>
    <scope>NUCLEOTIDE SEQUENCE [LARGE SCALE GENOMIC DNA]</scope>
    <source>
        <strain evidence="2 3">130c</strain>
    </source>
</reference>
<dbReference type="AlphaFoldDB" id="A0A078AX52"/>
<evidence type="ECO:0000313" key="3">
    <source>
        <dbReference type="Proteomes" id="UP000039865"/>
    </source>
</evidence>
<protein>
    <submittedName>
        <fullName evidence="2">Uncharacterized protein</fullName>
    </submittedName>
</protein>
<dbReference type="EMBL" id="CCKQ01014845">
    <property type="protein sequence ID" value="CDW86641.1"/>
    <property type="molecule type" value="Genomic_DNA"/>
</dbReference>
<feature type="region of interest" description="Disordered" evidence="1">
    <location>
        <begin position="1"/>
        <end position="34"/>
    </location>
</feature>
<dbReference type="InParanoid" id="A0A078AX52"/>
<dbReference type="Proteomes" id="UP000039865">
    <property type="component" value="Unassembled WGS sequence"/>
</dbReference>
<evidence type="ECO:0000256" key="1">
    <source>
        <dbReference type="SAM" id="MobiDB-lite"/>
    </source>
</evidence>
<evidence type="ECO:0000313" key="2">
    <source>
        <dbReference type="EMBL" id="CDW86641.1"/>
    </source>
</evidence>
<name>A0A078AX52_STYLE</name>
<keyword evidence="3" id="KW-1185">Reference proteome</keyword>
<sequence length="294" mass="34526">MKRQLHQRHQCERCNKADQNLQSQPKRVKTSHKKPNKLINIQPRFLSGTKKQLDNLENIGVDADLKEIDQNQRDSILFENNMADCVSQVDVIDQVDPLHLEQFEILKQNVQNISPLANNKKVRIQLQQQHQELQLSEQSQSKIYDENDFSQQSMIQSFIKKSISINSQNQIQQSFCQHHRSSLSKELFDYKNDELSICEELDQDHNCNSEVSQFQIEIESNTQLQQQTCYLDKAQIIDTTLSFFSETDLNFYEKEKESIKVDLMNLLGDEHYLTHNQNSLFNQTKSQIQLLNLR</sequence>
<proteinExistence type="predicted"/>
<accession>A0A078AX52</accession>
<organism evidence="2 3">
    <name type="scientific">Stylonychia lemnae</name>
    <name type="common">Ciliate</name>
    <dbReference type="NCBI Taxonomy" id="5949"/>
    <lineage>
        <taxon>Eukaryota</taxon>
        <taxon>Sar</taxon>
        <taxon>Alveolata</taxon>
        <taxon>Ciliophora</taxon>
        <taxon>Intramacronucleata</taxon>
        <taxon>Spirotrichea</taxon>
        <taxon>Stichotrichia</taxon>
        <taxon>Sporadotrichida</taxon>
        <taxon>Oxytrichidae</taxon>
        <taxon>Stylonychinae</taxon>
        <taxon>Stylonychia</taxon>
    </lineage>
</organism>